<organism evidence="3 4">
    <name type="scientific">Oncorhynchus mykiss</name>
    <name type="common">Rainbow trout</name>
    <name type="synonym">Salmo gairdneri</name>
    <dbReference type="NCBI Taxonomy" id="8022"/>
    <lineage>
        <taxon>Eukaryota</taxon>
        <taxon>Metazoa</taxon>
        <taxon>Chordata</taxon>
        <taxon>Craniata</taxon>
        <taxon>Vertebrata</taxon>
        <taxon>Euteleostomi</taxon>
        <taxon>Actinopterygii</taxon>
        <taxon>Neopterygii</taxon>
        <taxon>Teleostei</taxon>
        <taxon>Protacanthopterygii</taxon>
        <taxon>Salmoniformes</taxon>
        <taxon>Salmonidae</taxon>
        <taxon>Salmoninae</taxon>
        <taxon>Oncorhynchus</taxon>
    </lineage>
</organism>
<evidence type="ECO:0000259" key="2">
    <source>
        <dbReference type="Pfam" id="PF16453"/>
    </source>
</evidence>
<reference evidence="3" key="2">
    <citation type="submission" date="2014-03" db="EMBL/GenBank/DDBJ databases">
        <authorList>
            <person name="Genoscope - CEA"/>
        </authorList>
    </citation>
    <scope>NUCLEOTIDE SEQUENCE</scope>
</reference>
<proteinExistence type="predicted"/>
<evidence type="ECO:0000313" key="3">
    <source>
        <dbReference type="EMBL" id="CDQ96832.1"/>
    </source>
</evidence>
<feature type="region of interest" description="Disordered" evidence="1">
    <location>
        <begin position="54"/>
        <end position="85"/>
    </location>
</feature>
<dbReference type="PaxDb" id="8022-A0A060YZ06"/>
<evidence type="ECO:0000313" key="4">
    <source>
        <dbReference type="Proteomes" id="UP000193380"/>
    </source>
</evidence>
<reference evidence="3" key="1">
    <citation type="journal article" date="2014" name="Nat. Commun.">
        <title>The rainbow trout genome provides novel insights into evolution after whole-genome duplication in vertebrates.</title>
        <authorList>
            <person name="Berthelot C."/>
            <person name="Brunet F."/>
            <person name="Chalopin D."/>
            <person name="Juanchich A."/>
            <person name="Bernard M."/>
            <person name="Noel B."/>
            <person name="Bento P."/>
            <person name="Da Silva C."/>
            <person name="Labadie K."/>
            <person name="Alberti A."/>
            <person name="Aury J.M."/>
            <person name="Louis A."/>
            <person name="Dehais P."/>
            <person name="Bardou P."/>
            <person name="Montfort J."/>
            <person name="Klopp C."/>
            <person name="Cabau C."/>
            <person name="Gaspin C."/>
            <person name="Thorgaard G.H."/>
            <person name="Boussaha M."/>
            <person name="Quillet E."/>
            <person name="Guyomard R."/>
            <person name="Galiana D."/>
            <person name="Bobe J."/>
            <person name="Volff J.N."/>
            <person name="Genet C."/>
            <person name="Wincker P."/>
            <person name="Jaillon O."/>
            <person name="Roest Crollius H."/>
            <person name="Guiguen Y."/>
        </authorList>
    </citation>
    <scope>NUCLEOTIDE SEQUENCE [LARGE SCALE GENOMIC DNA]</scope>
</reference>
<dbReference type="InterPro" id="IPR011993">
    <property type="entry name" value="PH-like_dom_sf"/>
</dbReference>
<dbReference type="AlphaFoldDB" id="A0A060YZ06"/>
<dbReference type="STRING" id="8022.A0A060YZ06"/>
<dbReference type="InterPro" id="IPR033742">
    <property type="entry name" value="IQSEC_PH"/>
</dbReference>
<dbReference type="EMBL" id="FR927493">
    <property type="protein sequence ID" value="CDQ96832.1"/>
    <property type="molecule type" value="Genomic_DNA"/>
</dbReference>
<sequence>MLSPFSSEKKQMVSFCSPSGEELRKFTEELRESITEVNEMEQIHIQWELKREQGVQTHTPHTNGGQMGTHSAHTGSPTGCCRPTT</sequence>
<dbReference type="Gene3D" id="2.30.29.30">
    <property type="entry name" value="Pleckstrin-homology domain (PH domain)/Phosphotyrosine-binding domain (PTB)"/>
    <property type="match status" value="1"/>
</dbReference>
<dbReference type="Proteomes" id="UP000193380">
    <property type="component" value="Unassembled WGS sequence"/>
</dbReference>
<name>A0A060YZ06_ONCMY</name>
<dbReference type="Pfam" id="PF16453">
    <property type="entry name" value="IQ_SEC7_PH"/>
    <property type="match status" value="1"/>
</dbReference>
<evidence type="ECO:0000256" key="1">
    <source>
        <dbReference type="SAM" id="MobiDB-lite"/>
    </source>
</evidence>
<protein>
    <recommendedName>
        <fullName evidence="2">IQ motif and SEC7 domain-containing protein</fullName>
    </recommendedName>
</protein>
<gene>
    <name evidence="3" type="ORF">GSONMT00057767001</name>
</gene>
<accession>A0A060YZ06</accession>
<feature type="domain" description="IQ motif and SEC7" evidence="2">
    <location>
        <begin position="8"/>
        <end position="51"/>
    </location>
</feature>